<gene>
    <name evidence="1" type="ORF">FB466_0402</name>
</gene>
<dbReference type="AlphaFoldDB" id="A0A543I4V5"/>
<sequence length="131" mass="14375">MSSIDLNLSEAEVIQIRIDYQVTLIFSDSSSVVIECPFSLRGATGIEKIVDPAGKKNQLVEFLELHTSKVLRGYVSDSTLNLEFSNGSTLTCPPSLEYEAWSYFGTGKEPERIIATPGGELSIWNAMAKPD</sequence>
<dbReference type="RefSeq" id="WP_141915406.1">
    <property type="nucleotide sequence ID" value="NZ_BAAAYS010000012.1"/>
</dbReference>
<dbReference type="InterPro" id="IPR046179">
    <property type="entry name" value="DUF6188"/>
</dbReference>
<accession>A0A543I4V5</accession>
<keyword evidence="2" id="KW-1185">Reference proteome</keyword>
<name>A0A543I4V5_9MICO</name>
<protein>
    <submittedName>
        <fullName evidence="1">Uncharacterized protein</fullName>
    </submittedName>
</protein>
<evidence type="ECO:0000313" key="2">
    <source>
        <dbReference type="Proteomes" id="UP000318331"/>
    </source>
</evidence>
<dbReference type="EMBL" id="VFPN01000001">
    <property type="protein sequence ID" value="TQM65597.1"/>
    <property type="molecule type" value="Genomic_DNA"/>
</dbReference>
<dbReference type="Pfam" id="PF19686">
    <property type="entry name" value="DUF6188"/>
    <property type="match status" value="1"/>
</dbReference>
<dbReference type="OrthoDB" id="5021936at2"/>
<proteinExistence type="predicted"/>
<reference evidence="1 2" key="1">
    <citation type="submission" date="2019-06" db="EMBL/GenBank/DDBJ databases">
        <title>Sequencing the genomes of 1000 actinobacteria strains.</title>
        <authorList>
            <person name="Klenk H.-P."/>
        </authorList>
    </citation>
    <scope>NUCLEOTIDE SEQUENCE [LARGE SCALE GENOMIC DNA]</scope>
    <source>
        <strain evidence="1 2">DSM 18031</strain>
    </source>
</reference>
<evidence type="ECO:0000313" key="1">
    <source>
        <dbReference type="EMBL" id="TQM65597.1"/>
    </source>
</evidence>
<comment type="caution">
    <text evidence="1">The sequence shown here is derived from an EMBL/GenBank/DDBJ whole genome shotgun (WGS) entry which is preliminary data.</text>
</comment>
<organism evidence="1 2">
    <name type="scientific">Klugiella xanthotipulae</name>
    <dbReference type="NCBI Taxonomy" id="244735"/>
    <lineage>
        <taxon>Bacteria</taxon>
        <taxon>Bacillati</taxon>
        <taxon>Actinomycetota</taxon>
        <taxon>Actinomycetes</taxon>
        <taxon>Micrococcales</taxon>
        <taxon>Microbacteriaceae</taxon>
        <taxon>Klugiella</taxon>
    </lineage>
</organism>
<dbReference type="Proteomes" id="UP000318331">
    <property type="component" value="Unassembled WGS sequence"/>
</dbReference>